<protein>
    <submittedName>
        <fullName evidence="1">Uncharacterized protein</fullName>
    </submittedName>
</protein>
<organism evidence="1 2">
    <name type="scientific">Cotonvirus japonicus</name>
    <dbReference type="NCBI Taxonomy" id="2811091"/>
    <lineage>
        <taxon>Viruses</taxon>
        <taxon>Varidnaviria</taxon>
        <taxon>Bamfordvirae</taxon>
        <taxon>Nucleocytoviricota</taxon>
        <taxon>Megaviricetes</taxon>
        <taxon>Imitervirales</taxon>
        <taxon>Mimiviridae</taxon>
        <taxon>Megamimivirinae</taxon>
        <taxon>Cotonvirus</taxon>
        <taxon>Cotonvirus japonicum</taxon>
    </lineage>
</organism>
<proteinExistence type="predicted"/>
<evidence type="ECO:0000313" key="2">
    <source>
        <dbReference type="Proteomes" id="UP001321479"/>
    </source>
</evidence>
<keyword evidence="2" id="KW-1185">Reference proteome</keyword>
<evidence type="ECO:0000313" key="1">
    <source>
        <dbReference type="EMBL" id="BCS82860.1"/>
    </source>
</evidence>
<dbReference type="RefSeq" id="YP_010841468.1">
    <property type="nucleotide sequence ID" value="NC_079139.1"/>
</dbReference>
<dbReference type="Proteomes" id="UP001321479">
    <property type="component" value="Segment"/>
</dbReference>
<name>A0ABM7NRS8_9VIRU</name>
<dbReference type="GeneID" id="80558065"/>
<reference evidence="1 2" key="1">
    <citation type="submission" date="2021-02" db="EMBL/GenBank/DDBJ databases">
        <title>Cotonvirus japonicus, which uses Golgi apparatus of host cells for its virion factory, phylogenetically links tailed tupanvirus and icosahedral mimivirus.</title>
        <authorList>
            <person name="Takahashi H."/>
            <person name="Fukaya S."/>
            <person name="Song C."/>
            <person name="Murata K."/>
            <person name="Takemura M."/>
        </authorList>
    </citation>
    <scope>NUCLEOTIDE SEQUENCE [LARGE SCALE GENOMIC DNA]</scope>
</reference>
<dbReference type="EMBL" id="AP024483">
    <property type="protein sequence ID" value="BCS82860.1"/>
    <property type="molecule type" value="Genomic_DNA"/>
</dbReference>
<accession>A0ABM7NRS8</accession>
<sequence>MEKFGASLSQYWCVIIDGLNNNVKFEFDYDVLKEIYHIEMDYYNYVINHLNNDTYNSDKVLKTLKKLRELYFKMLVLTKLDLHKNCIKYVDQEIENWFKTDFHDGNFNPITKQIQLLNYIYGRKQCEFAHELVQQANAHLKNEQGYNGLIYSWITYAKSYVGGFYGKNAFEIMFILYENQKNDLITRLKESTVHEVQPCNEAHTMWIESIFY</sequence>